<evidence type="ECO:0000259" key="7">
    <source>
        <dbReference type="Pfam" id="PF04116"/>
    </source>
</evidence>
<dbReference type="InterPro" id="IPR006694">
    <property type="entry name" value="Fatty_acid_hydroxylase"/>
</dbReference>
<evidence type="ECO:0000256" key="1">
    <source>
        <dbReference type="ARBA" id="ARBA00004370"/>
    </source>
</evidence>
<dbReference type="GO" id="GO:0016491">
    <property type="term" value="F:oxidoreductase activity"/>
    <property type="evidence" value="ECO:0007669"/>
    <property type="project" value="InterPro"/>
</dbReference>
<feature type="region of interest" description="Disordered" evidence="5">
    <location>
        <begin position="323"/>
        <end position="346"/>
    </location>
</feature>
<dbReference type="EMBL" id="CAFZ01000138">
    <property type="protein sequence ID" value="CCA71884.1"/>
    <property type="molecule type" value="Genomic_DNA"/>
</dbReference>
<dbReference type="OrthoDB" id="408954at2759"/>
<dbReference type="HOGENOM" id="CLU_043293_1_1_1"/>
<dbReference type="GO" id="GO:0005506">
    <property type="term" value="F:iron ion binding"/>
    <property type="evidence" value="ECO:0007669"/>
    <property type="project" value="InterPro"/>
</dbReference>
<comment type="subcellular location">
    <subcellularLocation>
        <location evidence="1">Membrane</location>
    </subcellularLocation>
</comment>
<keyword evidence="9" id="KW-1185">Reference proteome</keyword>
<comment type="caution">
    <text evidence="8">The sequence shown here is derived from an EMBL/GenBank/DDBJ whole genome shotgun (WGS) entry which is preliminary data.</text>
</comment>
<proteinExistence type="predicted"/>
<evidence type="ECO:0000256" key="3">
    <source>
        <dbReference type="ARBA" id="ARBA00022989"/>
    </source>
</evidence>
<reference evidence="8 9" key="1">
    <citation type="journal article" date="2011" name="PLoS Pathog.">
        <title>Endophytic Life Strategies Decoded by Genome and Transcriptome Analyses of the Mutualistic Root Symbiont Piriformospora indica.</title>
        <authorList>
            <person name="Zuccaro A."/>
            <person name="Lahrmann U."/>
            <person name="Guldener U."/>
            <person name="Langen G."/>
            <person name="Pfiffi S."/>
            <person name="Biedenkopf D."/>
            <person name="Wong P."/>
            <person name="Samans B."/>
            <person name="Grimm C."/>
            <person name="Basiewicz M."/>
            <person name="Murat C."/>
            <person name="Martin F."/>
            <person name="Kogel K.H."/>
        </authorList>
    </citation>
    <scope>NUCLEOTIDE SEQUENCE [LARGE SCALE GENOMIC DNA]</scope>
    <source>
        <strain evidence="8 9">DSM 11827</strain>
    </source>
</reference>
<accession>G4TKN8</accession>
<feature type="transmembrane region" description="Helical" evidence="6">
    <location>
        <begin position="157"/>
        <end position="179"/>
    </location>
</feature>
<evidence type="ECO:0000256" key="4">
    <source>
        <dbReference type="ARBA" id="ARBA00023136"/>
    </source>
</evidence>
<feature type="compositionally biased region" description="Basic and acidic residues" evidence="5">
    <location>
        <begin position="329"/>
        <end position="346"/>
    </location>
</feature>
<dbReference type="eggNOG" id="KOG0874">
    <property type="taxonomic scope" value="Eukaryota"/>
</dbReference>
<evidence type="ECO:0000256" key="5">
    <source>
        <dbReference type="SAM" id="MobiDB-lite"/>
    </source>
</evidence>
<sequence length="346" mass="39886">MEAEPAIYLAQFADSIVPRNGTYPFYYSERESILEGVSDKTLSLAAPLVAYWVYSLIFHFLDVYGTDWAWLAPYRIHESAEVTSRNLVGKWHVVQAVFVQQLIQTVLGVLLVEEKSSVAVDHTAKMARMSPILVQSTLLWLGNPYVAQARLESWGASILYFVYWWFIPVVQILFAFFVIDTWQYFFHRYFHTNKFLYRHFHSWHHRLYVPYAFGALYNHPFEGLLFDSLGAIVAEMVSGLSIRQAILLFTFSTLKTVDDHCGYSLPFDPLQLFFSNNADYHDIHHQAIGIKKNFSQPFFIHWDVILGTRLTRAEVNAKTKKAKVNGNGVHKENGHANGDAHKLKLE</sequence>
<dbReference type="GO" id="GO:0008610">
    <property type="term" value="P:lipid biosynthetic process"/>
    <property type="evidence" value="ECO:0007669"/>
    <property type="project" value="InterPro"/>
</dbReference>
<dbReference type="InParanoid" id="G4TKN8"/>
<keyword evidence="2 6" id="KW-0812">Transmembrane</keyword>
<feature type="domain" description="Fatty acid hydroxylase" evidence="7">
    <location>
        <begin position="173"/>
        <end position="308"/>
    </location>
</feature>
<gene>
    <name evidence="8" type="ORF">PIIN_05819</name>
</gene>
<keyword evidence="4 6" id="KW-0472">Membrane</keyword>
<keyword evidence="3 6" id="KW-1133">Transmembrane helix</keyword>
<dbReference type="AlphaFoldDB" id="G4TKN8"/>
<dbReference type="OMA" id="FFIFWDR"/>
<evidence type="ECO:0000256" key="6">
    <source>
        <dbReference type="SAM" id="Phobius"/>
    </source>
</evidence>
<name>G4TKN8_SERID</name>
<evidence type="ECO:0000313" key="9">
    <source>
        <dbReference type="Proteomes" id="UP000007148"/>
    </source>
</evidence>
<dbReference type="STRING" id="1109443.G4TKN8"/>
<organism evidence="8 9">
    <name type="scientific">Serendipita indica (strain DSM 11827)</name>
    <name type="common">Root endophyte fungus</name>
    <name type="synonym">Piriformospora indica</name>
    <dbReference type="NCBI Taxonomy" id="1109443"/>
    <lineage>
        <taxon>Eukaryota</taxon>
        <taxon>Fungi</taxon>
        <taxon>Dikarya</taxon>
        <taxon>Basidiomycota</taxon>
        <taxon>Agaricomycotina</taxon>
        <taxon>Agaricomycetes</taxon>
        <taxon>Sebacinales</taxon>
        <taxon>Serendipitaceae</taxon>
        <taxon>Serendipita</taxon>
    </lineage>
</organism>
<dbReference type="FunCoup" id="G4TKN8">
    <property type="interactions" value="90"/>
</dbReference>
<dbReference type="GO" id="GO:0016020">
    <property type="term" value="C:membrane"/>
    <property type="evidence" value="ECO:0007669"/>
    <property type="project" value="UniProtKB-SubCell"/>
</dbReference>
<dbReference type="Proteomes" id="UP000007148">
    <property type="component" value="Unassembled WGS sequence"/>
</dbReference>
<protein>
    <submittedName>
        <fullName evidence="8">Related to SUR2-sphingosine hydroxylase</fullName>
    </submittedName>
</protein>
<dbReference type="Pfam" id="PF04116">
    <property type="entry name" value="FA_hydroxylase"/>
    <property type="match status" value="1"/>
</dbReference>
<dbReference type="InterPro" id="IPR050307">
    <property type="entry name" value="Sterol_Desaturase_Related"/>
</dbReference>
<dbReference type="PANTHER" id="PTHR11863">
    <property type="entry name" value="STEROL DESATURASE"/>
    <property type="match status" value="1"/>
</dbReference>
<evidence type="ECO:0000313" key="8">
    <source>
        <dbReference type="EMBL" id="CCA71884.1"/>
    </source>
</evidence>
<evidence type="ECO:0000256" key="2">
    <source>
        <dbReference type="ARBA" id="ARBA00022692"/>
    </source>
</evidence>